<reference evidence="1" key="1">
    <citation type="submission" date="2020-05" db="EMBL/GenBank/DDBJ databases">
        <title>Large-scale comparative analyses of tick genomes elucidate their genetic diversity and vector capacities.</title>
        <authorList>
            <person name="Jia N."/>
            <person name="Wang J."/>
            <person name="Shi W."/>
            <person name="Du L."/>
            <person name="Sun Y."/>
            <person name="Zhan W."/>
            <person name="Jiang J."/>
            <person name="Wang Q."/>
            <person name="Zhang B."/>
            <person name="Ji P."/>
            <person name="Sakyi L.B."/>
            <person name="Cui X."/>
            <person name="Yuan T."/>
            <person name="Jiang B."/>
            <person name="Yang W."/>
            <person name="Lam T.T.-Y."/>
            <person name="Chang Q."/>
            <person name="Ding S."/>
            <person name="Wang X."/>
            <person name="Zhu J."/>
            <person name="Ruan X."/>
            <person name="Zhao L."/>
            <person name="Wei J."/>
            <person name="Que T."/>
            <person name="Du C."/>
            <person name="Cheng J."/>
            <person name="Dai P."/>
            <person name="Han X."/>
            <person name="Huang E."/>
            <person name="Gao Y."/>
            <person name="Liu J."/>
            <person name="Shao H."/>
            <person name="Ye R."/>
            <person name="Li L."/>
            <person name="Wei W."/>
            <person name="Wang X."/>
            <person name="Wang C."/>
            <person name="Yang T."/>
            <person name="Huo Q."/>
            <person name="Li W."/>
            <person name="Guo W."/>
            <person name="Chen H."/>
            <person name="Zhou L."/>
            <person name="Ni X."/>
            <person name="Tian J."/>
            <person name="Zhou Y."/>
            <person name="Sheng Y."/>
            <person name="Liu T."/>
            <person name="Pan Y."/>
            <person name="Xia L."/>
            <person name="Li J."/>
            <person name="Zhao F."/>
            <person name="Cao W."/>
        </authorList>
    </citation>
    <scope>NUCLEOTIDE SEQUENCE</scope>
    <source>
        <strain evidence="1">Hyas-2018</strain>
    </source>
</reference>
<dbReference type="Proteomes" id="UP000821845">
    <property type="component" value="Chromosome 1"/>
</dbReference>
<accession>A0ACB7TLB1</accession>
<evidence type="ECO:0000313" key="2">
    <source>
        <dbReference type="Proteomes" id="UP000821845"/>
    </source>
</evidence>
<organism evidence="1 2">
    <name type="scientific">Hyalomma asiaticum</name>
    <name type="common">Tick</name>
    <dbReference type="NCBI Taxonomy" id="266040"/>
    <lineage>
        <taxon>Eukaryota</taxon>
        <taxon>Metazoa</taxon>
        <taxon>Ecdysozoa</taxon>
        <taxon>Arthropoda</taxon>
        <taxon>Chelicerata</taxon>
        <taxon>Arachnida</taxon>
        <taxon>Acari</taxon>
        <taxon>Parasitiformes</taxon>
        <taxon>Ixodida</taxon>
        <taxon>Ixodoidea</taxon>
        <taxon>Ixodidae</taxon>
        <taxon>Hyalomminae</taxon>
        <taxon>Hyalomma</taxon>
    </lineage>
</organism>
<sequence>MESSTLCLDSVVPLDASAAAIVLANRRNSTQPTLPATPSRHGLCWPIDAPALSSGISCAVPPDQQFLVKFISVTSSATDIKDFQPHRAFSGRGSSSGDTMLMRCLFIVQGRLWAPTTVTRHPLTANFQFRAELRCSVSLRFEAIESRLSALEPSNSASGVPKEMLDGFQSAIESLSDKVIQLTAQNGDLENRLRRNNLAPPRWQSRGPDHWSSWLNNVLCHISTDCTELQTAACSFSAFDNTIGRMGGALQLYEQLSKEAPPYSACVPWPGPQHVDVRVDIPGISAKRRTPK</sequence>
<protein>
    <submittedName>
        <fullName evidence="1">Uncharacterized protein</fullName>
    </submittedName>
</protein>
<keyword evidence="2" id="KW-1185">Reference proteome</keyword>
<evidence type="ECO:0000313" key="1">
    <source>
        <dbReference type="EMBL" id="KAH6947112.1"/>
    </source>
</evidence>
<dbReference type="EMBL" id="CM023481">
    <property type="protein sequence ID" value="KAH6947112.1"/>
    <property type="molecule type" value="Genomic_DNA"/>
</dbReference>
<gene>
    <name evidence="1" type="ORF">HPB50_017094</name>
</gene>
<proteinExistence type="predicted"/>
<name>A0ACB7TLB1_HYAAI</name>
<comment type="caution">
    <text evidence="1">The sequence shown here is derived from an EMBL/GenBank/DDBJ whole genome shotgun (WGS) entry which is preliminary data.</text>
</comment>